<evidence type="ECO:0000259" key="5">
    <source>
        <dbReference type="SMART" id="SM00945"/>
    </source>
</evidence>
<dbReference type="GO" id="GO:0010608">
    <property type="term" value="P:post-transcriptional regulation of gene expression"/>
    <property type="evidence" value="ECO:0007669"/>
    <property type="project" value="InterPro"/>
</dbReference>
<keyword evidence="3" id="KW-0143">Chaperone</keyword>
<dbReference type="GO" id="GO:0034057">
    <property type="term" value="F:RNA strand-exchange activity"/>
    <property type="evidence" value="ECO:0007669"/>
    <property type="project" value="InterPro"/>
</dbReference>
<accession>A0A7W2F802</accession>
<dbReference type="AlphaFoldDB" id="A0A7W2F802"/>
<evidence type="ECO:0000256" key="1">
    <source>
        <dbReference type="ARBA" id="ARBA00022490"/>
    </source>
</evidence>
<feature type="region of interest" description="Disordered" evidence="4">
    <location>
        <begin position="1"/>
        <end position="22"/>
    </location>
</feature>
<evidence type="ECO:0000256" key="4">
    <source>
        <dbReference type="SAM" id="MobiDB-lite"/>
    </source>
</evidence>
<keyword evidence="2" id="KW-0694">RNA-binding</keyword>
<proteinExistence type="predicted"/>
<evidence type="ECO:0000313" key="7">
    <source>
        <dbReference type="Proteomes" id="UP000573499"/>
    </source>
</evidence>
<dbReference type="SMART" id="SM00945">
    <property type="entry name" value="ProQ"/>
    <property type="match status" value="1"/>
</dbReference>
<evidence type="ECO:0000256" key="2">
    <source>
        <dbReference type="ARBA" id="ARBA00022884"/>
    </source>
</evidence>
<dbReference type="PANTHER" id="PTHR38106">
    <property type="entry name" value="RNA CHAPERONE PROQ"/>
    <property type="match status" value="1"/>
</dbReference>
<dbReference type="EMBL" id="JACEZU010000003">
    <property type="protein sequence ID" value="MBA5686816.1"/>
    <property type="molecule type" value="Genomic_DNA"/>
</dbReference>
<dbReference type="SUPFAM" id="SSF48657">
    <property type="entry name" value="FinO-like"/>
    <property type="match status" value="1"/>
</dbReference>
<name>A0A7W2F802_9BURK</name>
<dbReference type="GO" id="GO:0005829">
    <property type="term" value="C:cytosol"/>
    <property type="evidence" value="ECO:0007669"/>
    <property type="project" value="TreeGrafter"/>
</dbReference>
<protein>
    <submittedName>
        <fullName evidence="6">Activator of osmoprotectant transporter prop</fullName>
    </submittedName>
</protein>
<organism evidence="6 7">
    <name type="scientific">Rugamonas apoptosis</name>
    <dbReference type="NCBI Taxonomy" id="2758570"/>
    <lineage>
        <taxon>Bacteria</taxon>
        <taxon>Pseudomonadati</taxon>
        <taxon>Pseudomonadota</taxon>
        <taxon>Betaproteobacteria</taxon>
        <taxon>Burkholderiales</taxon>
        <taxon>Oxalobacteraceae</taxon>
        <taxon>Telluria group</taxon>
        <taxon>Rugamonas</taxon>
    </lineage>
</organism>
<evidence type="ECO:0000256" key="3">
    <source>
        <dbReference type="ARBA" id="ARBA00023186"/>
    </source>
</evidence>
<dbReference type="Pfam" id="PF04352">
    <property type="entry name" value="ProQ"/>
    <property type="match status" value="1"/>
</dbReference>
<dbReference type="InterPro" id="IPR023529">
    <property type="entry name" value="ProQ"/>
</dbReference>
<dbReference type="InterPro" id="IPR016103">
    <property type="entry name" value="ProQ/FinO"/>
</dbReference>
<keyword evidence="1" id="KW-0963">Cytoplasm</keyword>
<feature type="domain" description="ProQ/FinO" evidence="5">
    <location>
        <begin position="35"/>
        <end position="142"/>
    </location>
</feature>
<dbReference type="Gene3D" id="1.10.1710.10">
    <property type="entry name" value="ProQ/FinO domain"/>
    <property type="match status" value="1"/>
</dbReference>
<dbReference type="InterPro" id="IPR036442">
    <property type="entry name" value="ProQ/FinO_sf"/>
</dbReference>
<comment type="caution">
    <text evidence="6">The sequence shown here is derived from an EMBL/GenBank/DDBJ whole genome shotgun (WGS) entry which is preliminary data.</text>
</comment>
<reference evidence="6 7" key="1">
    <citation type="submission" date="2020-07" db="EMBL/GenBank/DDBJ databases">
        <title>Novel species isolated from subtropical streams in China.</title>
        <authorList>
            <person name="Lu H."/>
        </authorList>
    </citation>
    <scope>NUCLEOTIDE SEQUENCE [LARGE SCALE GENOMIC DNA]</scope>
    <source>
        <strain evidence="6 7">LX47W</strain>
    </source>
</reference>
<dbReference type="Proteomes" id="UP000573499">
    <property type="component" value="Unassembled WGS sequence"/>
</dbReference>
<dbReference type="GO" id="GO:0033592">
    <property type="term" value="F:RNA strand annealing activity"/>
    <property type="evidence" value="ECO:0007669"/>
    <property type="project" value="InterPro"/>
</dbReference>
<dbReference type="RefSeq" id="WP_182152672.1">
    <property type="nucleotide sequence ID" value="NZ_JACEZU010000003.1"/>
</dbReference>
<keyword evidence="7" id="KW-1185">Reference proteome</keyword>
<gene>
    <name evidence="6" type="ORF">H3H39_07065</name>
</gene>
<dbReference type="PANTHER" id="PTHR38106:SF1">
    <property type="entry name" value="RNA CHAPERONE PROQ"/>
    <property type="match status" value="1"/>
</dbReference>
<sequence>MNTSLTPLPPAGDVETTGATTPANAASTTASTAAAPAQSPRSLLKKLQTEFPAFRDFLPLSIGIDKQLLARMPDLDRKTMRTALGIHTGSLRYLKVMEKAKVRYDLDGTAGAEVTDTHRAHATQVLQERFKKEAERKKAERAAAAAEEAARVRADKLNQLTAKFSRKG</sequence>
<evidence type="ECO:0000313" key="6">
    <source>
        <dbReference type="EMBL" id="MBA5686816.1"/>
    </source>
</evidence>